<reference evidence="2 3" key="1">
    <citation type="submission" date="2014-09" db="EMBL/GenBank/DDBJ databases">
        <authorList>
            <person name="Hornung B.V."/>
        </authorList>
    </citation>
    <scope>NUCLEOTIDE SEQUENCE [LARGE SCALE GENOMIC DNA]</scope>
    <source>
        <strain evidence="2 3">FRIFI</strain>
    </source>
</reference>
<accession>A0A2P2BVC7</accession>
<dbReference type="Proteomes" id="UP000245695">
    <property type="component" value="Chromosome 1"/>
</dbReference>
<evidence type="ECO:0000259" key="1">
    <source>
        <dbReference type="Pfam" id="PF06114"/>
    </source>
</evidence>
<dbReference type="AlphaFoldDB" id="A0A2P2BVC7"/>
<evidence type="ECO:0000313" key="2">
    <source>
        <dbReference type="EMBL" id="CEI72964.1"/>
    </source>
</evidence>
<gene>
    <name evidence="2" type="ORF">FRIFI_1429</name>
</gene>
<dbReference type="InterPro" id="IPR010359">
    <property type="entry name" value="IrrE_HExxH"/>
</dbReference>
<dbReference type="Pfam" id="PF06114">
    <property type="entry name" value="Peptidase_M78"/>
    <property type="match status" value="1"/>
</dbReference>
<protein>
    <recommendedName>
        <fullName evidence="1">IrrE N-terminal-like domain-containing protein</fullName>
    </recommendedName>
</protein>
<dbReference type="RefSeq" id="WP_166505455.1">
    <property type="nucleotide sequence ID" value="NZ_LN650648.1"/>
</dbReference>
<dbReference type="KEGG" id="rhom:FRIFI_1429"/>
<sequence length="174" mass="20669">MNKLERLYDLAQRNDVNIHFFDLKHLNLLGVNIEKDNLPHMIFLDHSLKQNNKLHLEILAHELGHYFSTIGNNIDNSYNYRCKLNQNKIENKANGWAYEYLICEKELIKAINKNITTLTDLADYFEVSVEFFIKRLKYLALKKQMLELDKNRYLILTNLPNLYIYEDIGGHHVD</sequence>
<feature type="domain" description="IrrE N-terminal-like" evidence="1">
    <location>
        <begin position="12"/>
        <end position="137"/>
    </location>
</feature>
<keyword evidence="3" id="KW-1185">Reference proteome</keyword>
<proteinExistence type="predicted"/>
<name>A0A2P2BVC7_9FIRM</name>
<organism evidence="2 3">
    <name type="scientific">Romboutsia hominis</name>
    <dbReference type="NCBI Taxonomy" id="1507512"/>
    <lineage>
        <taxon>Bacteria</taxon>
        <taxon>Bacillati</taxon>
        <taxon>Bacillota</taxon>
        <taxon>Clostridia</taxon>
        <taxon>Peptostreptococcales</taxon>
        <taxon>Peptostreptococcaceae</taxon>
        <taxon>Romboutsia</taxon>
    </lineage>
</organism>
<dbReference type="EMBL" id="LN650648">
    <property type="protein sequence ID" value="CEI72964.1"/>
    <property type="molecule type" value="Genomic_DNA"/>
</dbReference>
<evidence type="ECO:0000313" key="3">
    <source>
        <dbReference type="Proteomes" id="UP000245695"/>
    </source>
</evidence>